<reference evidence="5" key="1">
    <citation type="journal article" date="2019" name="Int. J. Syst. Evol. Microbiol.">
        <title>The Global Catalogue of Microorganisms (GCM) 10K type strain sequencing project: providing services to taxonomists for standard genome sequencing and annotation.</title>
        <authorList>
            <consortium name="The Broad Institute Genomics Platform"/>
            <consortium name="The Broad Institute Genome Sequencing Center for Infectious Disease"/>
            <person name="Wu L."/>
            <person name="Ma J."/>
        </authorList>
    </citation>
    <scope>NUCLEOTIDE SEQUENCE [LARGE SCALE GENOMIC DNA]</scope>
    <source>
        <strain evidence="5">CGMCC 4.7645</strain>
    </source>
</reference>
<protein>
    <submittedName>
        <fullName evidence="4">PQQ-dependent sugar dehydrogenase</fullName>
    </submittedName>
</protein>
<evidence type="ECO:0000256" key="1">
    <source>
        <dbReference type="SAM" id="MobiDB-lite"/>
    </source>
</evidence>
<proteinExistence type="predicted"/>
<keyword evidence="5" id="KW-1185">Reference proteome</keyword>
<dbReference type="InterPro" id="IPR012938">
    <property type="entry name" value="Glc/Sorbosone_DH"/>
</dbReference>
<name>A0ABW5G2S2_9PSEU</name>
<accession>A0ABW5G2S2</accession>
<feature type="domain" description="Glucose/Sorbosone dehydrogenase" evidence="3">
    <location>
        <begin position="108"/>
        <end position="293"/>
    </location>
</feature>
<feature type="chain" id="PRO_5046126403" evidence="2">
    <location>
        <begin position="26"/>
        <end position="396"/>
    </location>
</feature>
<dbReference type="PANTHER" id="PTHR19328">
    <property type="entry name" value="HEDGEHOG-INTERACTING PROTEIN"/>
    <property type="match status" value="1"/>
</dbReference>
<evidence type="ECO:0000256" key="2">
    <source>
        <dbReference type="SAM" id="SignalP"/>
    </source>
</evidence>
<dbReference type="Pfam" id="PF07995">
    <property type="entry name" value="GSDH"/>
    <property type="match status" value="1"/>
</dbReference>
<dbReference type="PANTHER" id="PTHR19328:SF13">
    <property type="entry name" value="HIPL1 PROTEIN"/>
    <property type="match status" value="1"/>
</dbReference>
<dbReference type="InterPro" id="IPR011042">
    <property type="entry name" value="6-blade_b-propeller_TolB-like"/>
</dbReference>
<feature type="signal peptide" evidence="2">
    <location>
        <begin position="1"/>
        <end position="25"/>
    </location>
</feature>
<dbReference type="SUPFAM" id="SSF63829">
    <property type="entry name" value="Calcium-dependent phosphotriesterase"/>
    <property type="match status" value="1"/>
</dbReference>
<dbReference type="EMBL" id="JBHUKR010000021">
    <property type="protein sequence ID" value="MFD2421182.1"/>
    <property type="molecule type" value="Genomic_DNA"/>
</dbReference>
<evidence type="ECO:0000313" key="5">
    <source>
        <dbReference type="Proteomes" id="UP001597417"/>
    </source>
</evidence>
<dbReference type="PROSITE" id="PS51257">
    <property type="entry name" value="PROKAR_LIPOPROTEIN"/>
    <property type="match status" value="1"/>
</dbReference>
<dbReference type="RefSeq" id="WP_378269625.1">
    <property type="nucleotide sequence ID" value="NZ_JBHUKR010000021.1"/>
</dbReference>
<feature type="region of interest" description="Disordered" evidence="1">
    <location>
        <begin position="34"/>
        <end position="76"/>
    </location>
</feature>
<keyword evidence="2" id="KW-0732">Signal</keyword>
<sequence>MRVRMGRVPWLIVVCGLVLSGCARFDDRAGGQTYVPQPQLSAPAGPQPELPEIDGNSATGAPGPGAPRSSVPPPQGCTDFDKAVIATCLDTVTAVAALPGDPASPNALAGERKTGRVLWVAPGGKADEVVKVPVDPAGDGGLTGLALSPSYAEDQLVFAYVTTATDNRVVRFTKGQQPKPVLTGIPKGSTGNRGAIMPLGRALLVATGDAGNPAAAADPNSLAGKVLRIDTSGNPAPGNPIASSRVYAAGLHSPGGLCRSTDSSRVWVTDRLATSDVLFRVQGGGSVGNPVWTWPDRPGVAGCVDGDQSVLVAASVAGNLQSLPISADGSVGGTPKITMDGKTGPSYGRLAGLNPIDSRYAVAGTVNRDGGRPVSSDDRVVIVQIQPSAAGGAGKD</sequence>
<comment type="caution">
    <text evidence="4">The sequence shown here is derived from an EMBL/GenBank/DDBJ whole genome shotgun (WGS) entry which is preliminary data.</text>
</comment>
<gene>
    <name evidence="4" type="ORF">ACFSXZ_33115</name>
</gene>
<organism evidence="4 5">
    <name type="scientific">Amycolatopsis pigmentata</name>
    <dbReference type="NCBI Taxonomy" id="450801"/>
    <lineage>
        <taxon>Bacteria</taxon>
        <taxon>Bacillati</taxon>
        <taxon>Actinomycetota</taxon>
        <taxon>Actinomycetes</taxon>
        <taxon>Pseudonocardiales</taxon>
        <taxon>Pseudonocardiaceae</taxon>
        <taxon>Amycolatopsis</taxon>
    </lineage>
</organism>
<dbReference type="Proteomes" id="UP001597417">
    <property type="component" value="Unassembled WGS sequence"/>
</dbReference>
<dbReference type="Gene3D" id="2.120.10.30">
    <property type="entry name" value="TolB, C-terminal domain"/>
    <property type="match status" value="1"/>
</dbReference>
<evidence type="ECO:0000259" key="3">
    <source>
        <dbReference type="Pfam" id="PF07995"/>
    </source>
</evidence>
<evidence type="ECO:0000313" key="4">
    <source>
        <dbReference type="EMBL" id="MFD2421182.1"/>
    </source>
</evidence>